<name>A0ABT5HSW8_9CAUL</name>
<accession>A0ABT5HSW8</accession>
<comment type="caution">
    <text evidence="2">The sequence shown here is derived from an EMBL/GenBank/DDBJ whole genome shotgun (WGS) entry which is preliminary data.</text>
</comment>
<dbReference type="RefSeq" id="WP_272747637.1">
    <property type="nucleotide sequence ID" value="NZ_JAQQKX010000005.1"/>
</dbReference>
<dbReference type="Proteomes" id="UP001214854">
    <property type="component" value="Unassembled WGS sequence"/>
</dbReference>
<reference evidence="2 3" key="1">
    <citation type="submission" date="2023-01" db="EMBL/GenBank/DDBJ databases">
        <title>Novel species of the genus Asticcacaulis isolated from rivers.</title>
        <authorList>
            <person name="Lu H."/>
        </authorList>
    </citation>
    <scope>NUCLEOTIDE SEQUENCE [LARGE SCALE GENOMIC DNA]</scope>
    <source>
        <strain evidence="2 3">BYS171W</strain>
    </source>
</reference>
<keyword evidence="1" id="KW-0812">Transmembrane</keyword>
<gene>
    <name evidence="2" type="ORF">PQU92_07700</name>
</gene>
<evidence type="ECO:0000313" key="3">
    <source>
        <dbReference type="Proteomes" id="UP001214854"/>
    </source>
</evidence>
<organism evidence="2 3">
    <name type="scientific">Asticcacaulis aquaticus</name>
    <dbReference type="NCBI Taxonomy" id="2984212"/>
    <lineage>
        <taxon>Bacteria</taxon>
        <taxon>Pseudomonadati</taxon>
        <taxon>Pseudomonadota</taxon>
        <taxon>Alphaproteobacteria</taxon>
        <taxon>Caulobacterales</taxon>
        <taxon>Caulobacteraceae</taxon>
        <taxon>Asticcacaulis</taxon>
    </lineage>
</organism>
<protein>
    <submittedName>
        <fullName evidence="2">Uncharacterized protein</fullName>
    </submittedName>
</protein>
<feature type="transmembrane region" description="Helical" evidence="1">
    <location>
        <begin position="113"/>
        <end position="129"/>
    </location>
</feature>
<sequence>MNDHYYGNGPIKIFIARLVMPVLLLAGACMDILFVSKTVPDIHDLAGPKSLAELCPALFYAAALWFGSGTIIWKKDADKFILSFKRAGQCLAFGGLLAFYLEKWIISDDAFNTSGFTLFALGGMFHLAASQLKAFKSKSDDFV</sequence>
<evidence type="ECO:0000256" key="1">
    <source>
        <dbReference type="SAM" id="Phobius"/>
    </source>
</evidence>
<keyword evidence="3" id="KW-1185">Reference proteome</keyword>
<feature type="transmembrane region" description="Helical" evidence="1">
    <location>
        <begin position="56"/>
        <end position="73"/>
    </location>
</feature>
<evidence type="ECO:0000313" key="2">
    <source>
        <dbReference type="EMBL" id="MDC7683157.1"/>
    </source>
</evidence>
<proteinExistence type="predicted"/>
<dbReference type="EMBL" id="JAQQKX010000005">
    <property type="protein sequence ID" value="MDC7683157.1"/>
    <property type="molecule type" value="Genomic_DNA"/>
</dbReference>
<keyword evidence="1" id="KW-0472">Membrane</keyword>
<feature type="transmembrane region" description="Helical" evidence="1">
    <location>
        <begin position="14"/>
        <end position="36"/>
    </location>
</feature>
<keyword evidence="1" id="KW-1133">Transmembrane helix</keyword>